<comment type="caution">
    <text evidence="6">The sequence shown here is derived from an EMBL/GenBank/DDBJ whole genome shotgun (WGS) entry which is preliminary data.</text>
</comment>
<accession>A0A0R1RGI9</accession>
<dbReference type="PANTHER" id="PTHR36108">
    <property type="entry name" value="COLOSSIN-B-RELATED"/>
    <property type="match status" value="1"/>
</dbReference>
<dbReference type="STRING" id="1423778.FC70_GL000576"/>
<dbReference type="InterPro" id="IPR041033">
    <property type="entry name" value="SpaA_PFL_dom_1"/>
</dbReference>
<dbReference type="Gene3D" id="2.60.40.10">
    <property type="entry name" value="Immunoglobulins"/>
    <property type="match status" value="2"/>
</dbReference>
<keyword evidence="4" id="KW-1133">Transmembrane helix</keyword>
<dbReference type="PANTHER" id="PTHR36108:SF13">
    <property type="entry name" value="COLOSSIN-B-RELATED"/>
    <property type="match status" value="1"/>
</dbReference>
<reference evidence="6 7" key="1">
    <citation type="journal article" date="2015" name="Genome Announc.">
        <title>Expanding the biotechnology potential of lactobacilli through comparative genomics of 213 strains and associated genera.</title>
        <authorList>
            <person name="Sun Z."/>
            <person name="Harris H.M."/>
            <person name="McCann A."/>
            <person name="Guo C."/>
            <person name="Argimon S."/>
            <person name="Zhang W."/>
            <person name="Yang X."/>
            <person name="Jeffery I.B."/>
            <person name="Cooney J.C."/>
            <person name="Kagawa T.F."/>
            <person name="Liu W."/>
            <person name="Song Y."/>
            <person name="Salvetti E."/>
            <person name="Wrobel A."/>
            <person name="Rasinkangas P."/>
            <person name="Parkhill J."/>
            <person name="Rea M.C."/>
            <person name="O'Sullivan O."/>
            <person name="Ritari J."/>
            <person name="Douillard F.P."/>
            <person name="Paul Ross R."/>
            <person name="Yang R."/>
            <person name="Briner A.E."/>
            <person name="Felis G.E."/>
            <person name="de Vos W.M."/>
            <person name="Barrangou R."/>
            <person name="Klaenhammer T.R."/>
            <person name="Caufield P.W."/>
            <person name="Cui Y."/>
            <person name="Zhang H."/>
            <person name="O'Toole P.W."/>
        </authorList>
    </citation>
    <scope>NUCLEOTIDE SEQUENCE [LARGE SCALE GENOMIC DNA]</scope>
    <source>
        <strain evidence="6 7">DSM 15707</strain>
    </source>
</reference>
<keyword evidence="7" id="KW-1185">Reference proteome</keyword>
<dbReference type="Pfam" id="PF17802">
    <property type="entry name" value="SpaA"/>
    <property type="match status" value="2"/>
</dbReference>
<protein>
    <recommendedName>
        <fullName evidence="5">SpaA-like prealbumin fold domain-containing protein</fullName>
    </recommendedName>
</protein>
<feature type="transmembrane region" description="Helical" evidence="4">
    <location>
        <begin position="1156"/>
        <end position="1174"/>
    </location>
</feature>
<evidence type="ECO:0000256" key="1">
    <source>
        <dbReference type="ARBA" id="ARBA00007257"/>
    </source>
</evidence>
<dbReference type="SUPFAM" id="SSF49478">
    <property type="entry name" value="Cna protein B-type domain"/>
    <property type="match status" value="2"/>
</dbReference>
<keyword evidence="2" id="KW-0964">Secreted</keyword>
<feature type="domain" description="SpaA-like prealbumin fold" evidence="5">
    <location>
        <begin position="1025"/>
        <end position="1111"/>
    </location>
</feature>
<feature type="domain" description="SpaA-like prealbumin fold" evidence="5">
    <location>
        <begin position="930"/>
        <end position="1011"/>
    </location>
</feature>
<evidence type="ECO:0000313" key="6">
    <source>
        <dbReference type="EMBL" id="KRL55991.1"/>
    </source>
</evidence>
<gene>
    <name evidence="6" type="ORF">FC70_GL000576</name>
</gene>
<evidence type="ECO:0000256" key="2">
    <source>
        <dbReference type="ARBA" id="ARBA00022525"/>
    </source>
</evidence>
<dbReference type="Proteomes" id="UP000051697">
    <property type="component" value="Unassembled WGS sequence"/>
</dbReference>
<dbReference type="InterPro" id="IPR013783">
    <property type="entry name" value="Ig-like_fold"/>
</dbReference>
<sequence>MTILILAGVTASSGVIVADAISAVAPDTYLSSEVMIKDDENNNVTYGGDKTIYEHLETKADSPTISGAYSVIKLAKNRFKAPVVSDTTNNDNYILRSDVDVTSDPNNYLIKLYYKEIPAAGIDVKVPFVVHTLKMSNDSSFPISDKTYDNQGNILSNGSDLTLKYVLANPVLFIRETNKVVSEKIVSETDNTLTKEVPGILINTFGGSSAGTSTVDNRTFKVSIKLPDDYKFDDTFDYSNDSDSNVWKYDAKNNTASYTNAPNSDGTHTWNWVSLPVTAKVGAKVNEKEKIEGKITVVGNDTDVISNSSSTIKLEKKKVVYVPGEAGKGFVAYEGDNSTNNTITSDTKKLKLSGSLYATGNFLNGGTATSKMSEYVDKIVDEPQSDIDVSNLYNDDKAKSTINNGDYSIYNQISLKGKVSADTKADVEKNTVTVEYTDGTTEVIRNLNASSDVYNFNLDSKIVKRVTLKFDNPVHVTDTDGYNLSVDLSGSMTESTAKKIVNSDYLKISVKNNVTVYYDNPNGSQRLSTYQANTPVKKKVPSVTNTNRDWASVDTGDMLPGGTVNASASYEVKNIESLQDKDKVLKNGKMFFLVDTGVKLGDPSKIDGLTNVQVDYNYKNTGKTAIYGDITNGDLSSSSENTTELNYTIPLTNTNALDKGNHDFEAYLVFDNNGLDSYNLNEIKKSGNFETANLDNYQSNTNWDIDNHNLYDSTENHEAFLGEHETFSFTPSAALTATSLVEQGTNSDNWVEDTGKIASKPGNDFTYLLKTSNYSMNQDFNNVDVIDVLPMVGDKYITDSTKNRGSEFSVGLKQAVQDVPKGYHITYSTDTPKNEYADNQSANWSNSVIDWSKVTMVRLQADSGTTLAHDKSVSVKINVITPKNIDYKTDLVTNNTYAVSGKTIDLKSVLVESNKAVIRTVGVDQVVGTGSMQINKTDAADANKHLAGASFKITSYDGTVKTGTTNKSGVLDVTDLTAGTYKVIETQAPTGYQLDSTEQVVEITTNKTSNVMFLDRREVVIPKTGSLKIIKVAEQDKTKKLAGAHFNIVDENGKTQQAITNSDGEINLDNLTTGNYEVTETQAPIGYTLNSTNNRVTVTNDQTTTLMISNKLTDKPVIPANPIVPGKDIPTKSTVVVQKNDKGKLPQTGEQIISDYTLLIFMILTSIAGAWMLYQYRIEKH</sequence>
<evidence type="ECO:0000259" key="5">
    <source>
        <dbReference type="Pfam" id="PF17802"/>
    </source>
</evidence>
<proteinExistence type="inferred from homology"/>
<organism evidence="6 7">
    <name type="scientific">Paucilactobacillus oligofermentans DSM 15707 = LMG 22743</name>
    <dbReference type="NCBI Taxonomy" id="1423778"/>
    <lineage>
        <taxon>Bacteria</taxon>
        <taxon>Bacillati</taxon>
        <taxon>Bacillota</taxon>
        <taxon>Bacilli</taxon>
        <taxon>Lactobacillales</taxon>
        <taxon>Lactobacillaceae</taxon>
        <taxon>Paucilactobacillus</taxon>
    </lineage>
</organism>
<keyword evidence="3" id="KW-0732">Signal</keyword>
<keyword evidence="4" id="KW-0472">Membrane</keyword>
<dbReference type="AlphaFoldDB" id="A0A0R1RGI9"/>
<comment type="similarity">
    <text evidence="1">Belongs to the serine-aspartate repeat-containing protein (SDr) family.</text>
</comment>
<dbReference type="EMBL" id="AZFE01000030">
    <property type="protein sequence ID" value="KRL55991.1"/>
    <property type="molecule type" value="Genomic_DNA"/>
</dbReference>
<dbReference type="PATRIC" id="fig|1423778.4.peg.603"/>
<name>A0A0R1RGI9_9LACO</name>
<evidence type="ECO:0000313" key="7">
    <source>
        <dbReference type="Proteomes" id="UP000051697"/>
    </source>
</evidence>
<evidence type="ECO:0000256" key="4">
    <source>
        <dbReference type="SAM" id="Phobius"/>
    </source>
</evidence>
<evidence type="ECO:0000256" key="3">
    <source>
        <dbReference type="ARBA" id="ARBA00022729"/>
    </source>
</evidence>
<keyword evidence="4" id="KW-0812">Transmembrane</keyword>